<dbReference type="Proteomes" id="UP001164965">
    <property type="component" value="Chromosome"/>
</dbReference>
<name>A0ABY6NWF8_9NOCA</name>
<accession>A0ABY6NWF8</accession>
<organism evidence="2 3">
    <name type="scientific">Rhodococcus antarcticus</name>
    <dbReference type="NCBI Taxonomy" id="2987751"/>
    <lineage>
        <taxon>Bacteria</taxon>
        <taxon>Bacillati</taxon>
        <taxon>Actinomycetota</taxon>
        <taxon>Actinomycetes</taxon>
        <taxon>Mycobacteriales</taxon>
        <taxon>Nocardiaceae</taxon>
        <taxon>Rhodococcus</taxon>
    </lineage>
</organism>
<proteinExistence type="predicted"/>
<feature type="region of interest" description="Disordered" evidence="1">
    <location>
        <begin position="57"/>
        <end position="78"/>
    </location>
</feature>
<evidence type="ECO:0000313" key="3">
    <source>
        <dbReference type="Proteomes" id="UP001164965"/>
    </source>
</evidence>
<gene>
    <name evidence="2" type="ORF">RHODO2019_10980</name>
</gene>
<reference evidence="2" key="1">
    <citation type="submission" date="2022-10" db="EMBL/GenBank/DDBJ databases">
        <title>Rhodococcus sp.75.</title>
        <authorList>
            <person name="Sun M."/>
        </authorList>
    </citation>
    <scope>NUCLEOTIDE SEQUENCE</scope>
    <source>
        <strain evidence="2">75</strain>
    </source>
</reference>
<sequence length="78" mass="8900">MKLNVMVCDVCKDRDREATSYRMTKQGKMISVDLCTEHAEPIEVLFEQVRASGVTPKRRNTRSAARVTTLEDIEKKKG</sequence>
<evidence type="ECO:0000256" key="1">
    <source>
        <dbReference type="SAM" id="MobiDB-lite"/>
    </source>
</evidence>
<protein>
    <submittedName>
        <fullName evidence="2">Uncharacterized protein</fullName>
    </submittedName>
</protein>
<dbReference type="RefSeq" id="WP_265381837.1">
    <property type="nucleotide sequence ID" value="NZ_CP110615.1"/>
</dbReference>
<dbReference type="EMBL" id="CP110615">
    <property type="protein sequence ID" value="UZJ23729.1"/>
    <property type="molecule type" value="Genomic_DNA"/>
</dbReference>
<keyword evidence="3" id="KW-1185">Reference proteome</keyword>
<evidence type="ECO:0000313" key="2">
    <source>
        <dbReference type="EMBL" id="UZJ23729.1"/>
    </source>
</evidence>